<evidence type="ECO:0000313" key="2">
    <source>
        <dbReference type="Proteomes" id="UP000278351"/>
    </source>
</evidence>
<sequence length="69" mass="8317">MPPAFNDVKIYFSQKGISETEATQFFLFHDGKAWTNRKGRIRRNWKNIAYQWIQGCIAENPWLFRKDIH</sequence>
<proteinExistence type="predicted"/>
<keyword evidence="2" id="KW-1185">Reference proteome</keyword>
<dbReference type="AlphaFoldDB" id="A0A3N4PWH9"/>
<organism evidence="1 2">
    <name type="scientific">Chitinophaga lutea</name>
    <dbReference type="NCBI Taxonomy" id="2488634"/>
    <lineage>
        <taxon>Bacteria</taxon>
        <taxon>Pseudomonadati</taxon>
        <taxon>Bacteroidota</taxon>
        <taxon>Chitinophagia</taxon>
        <taxon>Chitinophagales</taxon>
        <taxon>Chitinophagaceae</taxon>
        <taxon>Chitinophaga</taxon>
    </lineage>
</organism>
<evidence type="ECO:0000313" key="1">
    <source>
        <dbReference type="EMBL" id="RPE13153.1"/>
    </source>
</evidence>
<dbReference type="Proteomes" id="UP000278351">
    <property type="component" value="Unassembled WGS sequence"/>
</dbReference>
<reference evidence="1 2" key="1">
    <citation type="submission" date="2018-11" db="EMBL/GenBank/DDBJ databases">
        <title>Chitinophaga lutea sp.nov., isolate from arsenic contaminated soil.</title>
        <authorList>
            <person name="Zong Y."/>
        </authorList>
    </citation>
    <scope>NUCLEOTIDE SEQUENCE [LARGE SCALE GENOMIC DNA]</scope>
    <source>
        <strain evidence="1 2">ZY74</strain>
    </source>
</reference>
<gene>
    <name evidence="1" type="ORF">EGT74_06380</name>
</gene>
<dbReference type="EMBL" id="RPDH01000001">
    <property type="protein sequence ID" value="RPE13153.1"/>
    <property type="molecule type" value="Genomic_DNA"/>
</dbReference>
<protein>
    <submittedName>
        <fullName evidence="1">Uncharacterized protein</fullName>
    </submittedName>
</protein>
<name>A0A3N4PWH9_9BACT</name>
<accession>A0A3N4PWH9</accession>
<comment type="caution">
    <text evidence="1">The sequence shown here is derived from an EMBL/GenBank/DDBJ whole genome shotgun (WGS) entry which is preliminary data.</text>
</comment>